<keyword evidence="1" id="KW-1133">Transmembrane helix</keyword>
<name>A0A0V0GGE6_SOLCH</name>
<evidence type="ECO:0000313" key="2">
    <source>
        <dbReference type="EMBL" id="JAP06990.1"/>
    </source>
</evidence>
<dbReference type="EMBL" id="GEDG01039749">
    <property type="protein sequence ID" value="JAP06990.1"/>
    <property type="molecule type" value="Transcribed_RNA"/>
</dbReference>
<feature type="transmembrane region" description="Helical" evidence="1">
    <location>
        <begin position="6"/>
        <end position="23"/>
    </location>
</feature>
<evidence type="ECO:0000256" key="1">
    <source>
        <dbReference type="SAM" id="Phobius"/>
    </source>
</evidence>
<accession>A0A0V0GGE6</accession>
<organism evidence="2">
    <name type="scientific">Solanum chacoense</name>
    <name type="common">Chaco potato</name>
    <dbReference type="NCBI Taxonomy" id="4108"/>
    <lineage>
        <taxon>Eukaryota</taxon>
        <taxon>Viridiplantae</taxon>
        <taxon>Streptophyta</taxon>
        <taxon>Embryophyta</taxon>
        <taxon>Tracheophyta</taxon>
        <taxon>Spermatophyta</taxon>
        <taxon>Magnoliopsida</taxon>
        <taxon>eudicotyledons</taxon>
        <taxon>Gunneridae</taxon>
        <taxon>Pentapetalae</taxon>
        <taxon>asterids</taxon>
        <taxon>lamiids</taxon>
        <taxon>Solanales</taxon>
        <taxon>Solanaceae</taxon>
        <taxon>Solanoideae</taxon>
        <taxon>Solaneae</taxon>
        <taxon>Solanum</taxon>
    </lineage>
</organism>
<feature type="non-terminal residue" evidence="2">
    <location>
        <position position="1"/>
    </location>
</feature>
<protein>
    <submittedName>
        <fullName evidence="2">Putative ovule protein</fullName>
    </submittedName>
</protein>
<dbReference type="AlphaFoldDB" id="A0A0V0GGE6"/>
<sequence length="69" mass="7965">LLLTSGWSVPFFVLLLTFYFCNLDTTRFVWGEVIIVSNSALRKFCKSIYISSQIQQLRMYSNPILVGLL</sequence>
<keyword evidence="1" id="KW-0472">Membrane</keyword>
<proteinExistence type="predicted"/>
<reference evidence="2" key="1">
    <citation type="submission" date="2015-12" db="EMBL/GenBank/DDBJ databases">
        <title>Gene expression during late stages of embryo sac development: a critical building block for successful pollen-pistil interactions.</title>
        <authorList>
            <person name="Liu Y."/>
            <person name="Joly V."/>
            <person name="Sabar M."/>
            <person name="Matton D.P."/>
        </authorList>
    </citation>
    <scope>NUCLEOTIDE SEQUENCE</scope>
</reference>
<keyword evidence="1" id="KW-0812">Transmembrane</keyword>